<evidence type="ECO:0000256" key="1">
    <source>
        <dbReference type="SAM" id="MobiDB-lite"/>
    </source>
</evidence>
<comment type="caution">
    <text evidence="2">The sequence shown here is derived from an EMBL/GenBank/DDBJ whole genome shotgun (WGS) entry which is preliminary data.</text>
</comment>
<feature type="region of interest" description="Disordered" evidence="1">
    <location>
        <begin position="1"/>
        <end position="20"/>
    </location>
</feature>
<dbReference type="EMBL" id="QXJM01000051">
    <property type="protein sequence ID" value="RIE00609.1"/>
    <property type="molecule type" value="Genomic_DNA"/>
</dbReference>
<keyword evidence="3" id="KW-1185">Reference proteome</keyword>
<proteinExistence type="predicted"/>
<organism evidence="2 3">
    <name type="scientific">Cohnella faecalis</name>
    <dbReference type="NCBI Taxonomy" id="2315694"/>
    <lineage>
        <taxon>Bacteria</taxon>
        <taxon>Bacillati</taxon>
        <taxon>Bacillota</taxon>
        <taxon>Bacilli</taxon>
        <taxon>Bacillales</taxon>
        <taxon>Paenibacillaceae</taxon>
        <taxon>Cohnella</taxon>
    </lineage>
</organism>
<dbReference type="AlphaFoldDB" id="A0A398CHM1"/>
<protein>
    <submittedName>
        <fullName evidence="2">Uncharacterized protein</fullName>
    </submittedName>
</protein>
<reference evidence="2 3" key="1">
    <citation type="submission" date="2018-09" db="EMBL/GenBank/DDBJ databases">
        <title>Cohnella cavernae sp. nov., isolated from a karst cave.</title>
        <authorList>
            <person name="Zhu H."/>
        </authorList>
    </citation>
    <scope>NUCLEOTIDE SEQUENCE [LARGE SCALE GENOMIC DNA]</scope>
    <source>
        <strain evidence="2 3">K2E09-144</strain>
    </source>
</reference>
<feature type="compositionally biased region" description="Basic and acidic residues" evidence="1">
    <location>
        <begin position="1"/>
        <end position="10"/>
    </location>
</feature>
<evidence type="ECO:0000313" key="2">
    <source>
        <dbReference type="EMBL" id="RIE00609.1"/>
    </source>
</evidence>
<name>A0A398CHM1_9BACL</name>
<sequence>MKENGKEFKSDWQSGGRTSCSSTIRSVLAGRSAFGFGDFAARIDSIFVDLVYRTKRTTTPVSVRGAQSSGQLLRLDVPGHYRDGEDR</sequence>
<gene>
    <name evidence="2" type="ORF">D3H35_27505</name>
</gene>
<dbReference type="Proteomes" id="UP000266340">
    <property type="component" value="Unassembled WGS sequence"/>
</dbReference>
<feature type="compositionally biased region" description="Polar residues" evidence="1">
    <location>
        <begin position="11"/>
        <end position="20"/>
    </location>
</feature>
<evidence type="ECO:0000313" key="3">
    <source>
        <dbReference type="Proteomes" id="UP000266340"/>
    </source>
</evidence>
<accession>A0A398CHM1</accession>